<proteinExistence type="predicted"/>
<dbReference type="Proteomes" id="UP000003692">
    <property type="component" value="Unassembled WGS sequence"/>
</dbReference>
<dbReference type="Pfam" id="PF02754">
    <property type="entry name" value="CCG"/>
    <property type="match status" value="2"/>
</dbReference>
<dbReference type="EMBL" id="ADGK01000011">
    <property type="protein sequence ID" value="EFE24702.1"/>
    <property type="molecule type" value="Genomic_DNA"/>
</dbReference>
<dbReference type="InterPro" id="IPR004017">
    <property type="entry name" value="Cys_rich_dom"/>
</dbReference>
<protein>
    <submittedName>
        <fullName evidence="2">Cysteine-rich domain protein</fullName>
    </submittedName>
</protein>
<dbReference type="GO" id="GO:0005829">
    <property type="term" value="C:cytosol"/>
    <property type="evidence" value="ECO:0007669"/>
    <property type="project" value="TreeGrafter"/>
</dbReference>
<feature type="domain" description="Cysteine-rich" evidence="1">
    <location>
        <begin position="149"/>
        <end position="232"/>
    </location>
</feature>
<reference evidence="2 3" key="1">
    <citation type="submission" date="2010-02" db="EMBL/GenBank/DDBJ databases">
        <authorList>
            <person name="Weinstock G."/>
            <person name="Sodergren E."/>
            <person name="Clifton S."/>
            <person name="Fulton L."/>
            <person name="Fulton B."/>
            <person name="Courtney L."/>
            <person name="Fronick C."/>
            <person name="Harrison M."/>
            <person name="Strong C."/>
            <person name="Farmer C."/>
            <person name="Delahaunty K."/>
            <person name="Markovic C."/>
            <person name="Hall O."/>
            <person name="Minx P."/>
            <person name="Tomlinson C."/>
            <person name="Mitreva M."/>
            <person name="Nelson J."/>
            <person name="Hou S."/>
            <person name="Wollam A."/>
            <person name="Pepin K.H."/>
            <person name="Johnson M."/>
            <person name="Bhonagiri V."/>
            <person name="Zhang X."/>
            <person name="Suruliraj S."/>
            <person name="Warren W."/>
            <person name="Chinwalla A."/>
            <person name="Mardis E.R."/>
            <person name="Wilson R.K."/>
        </authorList>
    </citation>
    <scope>NUCLEOTIDE SEQUENCE [LARGE SCALE GENOMIC DNA]</scope>
    <source>
        <strain evidence="2 3">ATCC 23685</strain>
    </source>
</reference>
<organism evidence="2 3">
    <name type="scientific">Edwardsiella tarda ATCC 23685</name>
    <dbReference type="NCBI Taxonomy" id="500638"/>
    <lineage>
        <taxon>Bacteria</taxon>
        <taxon>Pseudomonadati</taxon>
        <taxon>Pseudomonadota</taxon>
        <taxon>Gammaproteobacteria</taxon>
        <taxon>Enterobacterales</taxon>
        <taxon>Hafniaceae</taxon>
        <taxon>Edwardsiella</taxon>
    </lineage>
</organism>
<dbReference type="GO" id="GO:0016491">
    <property type="term" value="F:oxidoreductase activity"/>
    <property type="evidence" value="ECO:0007669"/>
    <property type="project" value="UniProtKB-ARBA"/>
</dbReference>
<evidence type="ECO:0000259" key="1">
    <source>
        <dbReference type="Pfam" id="PF02754"/>
    </source>
</evidence>
<evidence type="ECO:0000313" key="3">
    <source>
        <dbReference type="Proteomes" id="UP000003692"/>
    </source>
</evidence>
<dbReference type="HOGENOM" id="CLU_023081_1_0_6"/>
<accession>D4F0J7</accession>
<sequence>MIEFKCFTITQWRAFVVNVNFFVTCLGDVLKSRMARDSVLLLEQLGCTVHFPEKQGCCGQPAINGGYVADAIPGMKNLIRALEENDDPIISPAGSCTYAVKSYPTYLSAEPDWALRAERVANRMVDLTSFIVNTLGVKDVGARLPGRAVYHPSCSLLRKMKVRDEPLILLNHVQGLELQPFADAETCCGFGGTFSVKMAEISGEMVKEKVGHMMEVQPDYLIGADISCLINIGGRMQREGVPVKVMHIAEVLMCR</sequence>
<gene>
    <name evidence="2" type="ORF">EDWATA_00222</name>
</gene>
<comment type="caution">
    <text evidence="2">The sequence shown here is derived from an EMBL/GenBank/DDBJ whole genome shotgun (WGS) entry which is preliminary data.</text>
</comment>
<dbReference type="PANTHER" id="PTHR30296">
    <property type="entry name" value="UNCHARACTERIZED PROTEIN YKGE"/>
    <property type="match status" value="1"/>
</dbReference>
<feature type="domain" description="Cysteine-rich" evidence="1">
    <location>
        <begin position="19"/>
        <end position="100"/>
    </location>
</feature>
<name>D4F0J7_EDWTA</name>
<dbReference type="AlphaFoldDB" id="D4F0J7"/>
<evidence type="ECO:0000313" key="2">
    <source>
        <dbReference type="EMBL" id="EFE24702.1"/>
    </source>
</evidence>
<dbReference type="PANTHER" id="PTHR30296:SF0">
    <property type="entry name" value="LACTATE UTILIZATION PROTEIN A"/>
    <property type="match status" value="1"/>
</dbReference>